<organism evidence="1 2">
    <name type="scientific">Paramecium octaurelia</name>
    <dbReference type="NCBI Taxonomy" id="43137"/>
    <lineage>
        <taxon>Eukaryota</taxon>
        <taxon>Sar</taxon>
        <taxon>Alveolata</taxon>
        <taxon>Ciliophora</taxon>
        <taxon>Intramacronucleata</taxon>
        <taxon>Oligohymenophorea</taxon>
        <taxon>Peniculida</taxon>
        <taxon>Parameciidae</taxon>
        <taxon>Paramecium</taxon>
    </lineage>
</organism>
<dbReference type="Proteomes" id="UP000683925">
    <property type="component" value="Unassembled WGS sequence"/>
</dbReference>
<evidence type="ECO:0000313" key="2">
    <source>
        <dbReference type="Proteomes" id="UP000683925"/>
    </source>
</evidence>
<evidence type="ECO:0000313" key="1">
    <source>
        <dbReference type="EMBL" id="CAD8190783.1"/>
    </source>
</evidence>
<protein>
    <submittedName>
        <fullName evidence="1">Uncharacterized protein</fullName>
    </submittedName>
</protein>
<accession>A0A8S1WM74</accession>
<gene>
    <name evidence="1" type="ORF">POCTA_138.1.T0980091</name>
</gene>
<dbReference type="AlphaFoldDB" id="A0A8S1WM74"/>
<dbReference type="EMBL" id="CAJJDP010000097">
    <property type="protein sequence ID" value="CAD8190783.1"/>
    <property type="molecule type" value="Genomic_DNA"/>
</dbReference>
<name>A0A8S1WM74_PAROT</name>
<keyword evidence="2" id="KW-1185">Reference proteome</keyword>
<sequence>MHLKQPVQHGQQFTSPDLIKYQSGHVLQVGGLVLLVATMQSIQFPAVTQVVQKVGQFIQMSLYKAYPDTQVQSQGFLLAGLVHGGQDVSVQQFGHPVMHQKEQT</sequence>
<proteinExistence type="predicted"/>
<reference evidence="1" key="1">
    <citation type="submission" date="2021-01" db="EMBL/GenBank/DDBJ databases">
        <authorList>
            <consortium name="Genoscope - CEA"/>
            <person name="William W."/>
        </authorList>
    </citation>
    <scope>NUCLEOTIDE SEQUENCE</scope>
</reference>
<comment type="caution">
    <text evidence="1">The sequence shown here is derived from an EMBL/GenBank/DDBJ whole genome shotgun (WGS) entry which is preliminary data.</text>
</comment>